<dbReference type="PROSITE" id="PS50878">
    <property type="entry name" value="RT_POL"/>
    <property type="match status" value="1"/>
</dbReference>
<proteinExistence type="predicted"/>
<dbReference type="Proteomes" id="UP001333110">
    <property type="component" value="Unassembled WGS sequence"/>
</dbReference>
<reference evidence="2 3" key="1">
    <citation type="journal article" date="2023" name="J. Hered.">
        <title>Chromosome-level genome of the wood stork (Mycteria americana) provides insight into avian chromosome evolution.</title>
        <authorList>
            <person name="Flamio R. Jr."/>
            <person name="Ramstad K.M."/>
        </authorList>
    </citation>
    <scope>NUCLEOTIDE SEQUENCE [LARGE SCALE GENOMIC DNA]</scope>
    <source>
        <strain evidence="2">JAX WOST 10</strain>
    </source>
</reference>
<dbReference type="AlphaFoldDB" id="A0AAN7N7B7"/>
<protein>
    <recommendedName>
        <fullName evidence="1">Reverse transcriptase domain-containing protein</fullName>
    </recommendedName>
</protein>
<feature type="domain" description="Reverse transcriptase" evidence="1">
    <location>
        <begin position="162"/>
        <end position="417"/>
    </location>
</feature>
<evidence type="ECO:0000313" key="2">
    <source>
        <dbReference type="EMBL" id="KAK4809950.1"/>
    </source>
</evidence>
<dbReference type="EMBL" id="JAUNZN010000019">
    <property type="protein sequence ID" value="KAK4809950.1"/>
    <property type="molecule type" value="Genomic_DNA"/>
</dbReference>
<dbReference type="SUPFAM" id="SSF56672">
    <property type="entry name" value="DNA/RNA polymerases"/>
    <property type="match status" value="1"/>
</dbReference>
<organism evidence="2 3">
    <name type="scientific">Mycteria americana</name>
    <name type="common">Wood stork</name>
    <dbReference type="NCBI Taxonomy" id="33587"/>
    <lineage>
        <taxon>Eukaryota</taxon>
        <taxon>Metazoa</taxon>
        <taxon>Chordata</taxon>
        <taxon>Craniata</taxon>
        <taxon>Vertebrata</taxon>
        <taxon>Euteleostomi</taxon>
        <taxon>Archelosauria</taxon>
        <taxon>Archosauria</taxon>
        <taxon>Dinosauria</taxon>
        <taxon>Saurischia</taxon>
        <taxon>Theropoda</taxon>
        <taxon>Coelurosauria</taxon>
        <taxon>Aves</taxon>
        <taxon>Neognathae</taxon>
        <taxon>Neoaves</taxon>
        <taxon>Aequornithes</taxon>
        <taxon>Ciconiiformes</taxon>
        <taxon>Ciconiidae</taxon>
        <taxon>Mycteria</taxon>
    </lineage>
</organism>
<dbReference type="CDD" id="cd01650">
    <property type="entry name" value="RT_nLTR_like"/>
    <property type="match status" value="1"/>
</dbReference>
<dbReference type="InterPro" id="IPR000477">
    <property type="entry name" value="RT_dom"/>
</dbReference>
<comment type="caution">
    <text evidence="2">The sequence shown here is derived from an EMBL/GenBank/DDBJ whole genome shotgun (WGS) entry which is preliminary data.</text>
</comment>
<sequence length="500" mass="56190">MNSADDSDFAQLPITADHSSMGIARVCRDAIRKAKAELELKLARDGKNYKKRFFRYVNNKQKQNENTGPLLNRRRELVTNNAEKAEVLNTFFTSVFTSTVGPQALGTKIQVDANTNPPSVKEELVCELLQEFDPYKLMGPDNIHPRVLRELADVVARLLSINFEKSGDVPEDWNKANVTPVYKKGLKEDPVNNRPISLTSVPVKVMEQILLGAITRQMKHVIGKSQDGFTKGKSCLTNPIALYAWLTWVDVAYLDFSKAFNMVSHSLLLEKLMRCSLDKGSMQWVGNWLTGCTQRVVVNSSFSNWQPVTSGVPQGSILGPTLFNIFISDVDDRIKRTLMKFADDTKLSGEADTSEGRATLQEGLDRLEERANKNLMKFNKDKCKVLHLGKHNPGAQHRLGSTRTWSSSVERDLGVMVDNKLNMSEQCATVAKKANRMLGCINKGITSRNKVIIPLCSVLVRPHLEYCVQFWSQLYKKDVDRLETVQRRATKMIKGLGSLP</sequence>
<dbReference type="InterPro" id="IPR043502">
    <property type="entry name" value="DNA/RNA_pol_sf"/>
</dbReference>
<dbReference type="Pfam" id="PF00078">
    <property type="entry name" value="RVT_1"/>
    <property type="match status" value="1"/>
</dbReference>
<evidence type="ECO:0000259" key="1">
    <source>
        <dbReference type="PROSITE" id="PS50878"/>
    </source>
</evidence>
<accession>A0AAN7N7B7</accession>
<evidence type="ECO:0000313" key="3">
    <source>
        <dbReference type="Proteomes" id="UP001333110"/>
    </source>
</evidence>
<keyword evidence="3" id="KW-1185">Reference proteome</keyword>
<gene>
    <name evidence="2" type="ORF">QYF61_002907</name>
</gene>
<name>A0AAN7N7B7_MYCAM</name>
<dbReference type="PANTHER" id="PTHR33332">
    <property type="entry name" value="REVERSE TRANSCRIPTASE DOMAIN-CONTAINING PROTEIN"/>
    <property type="match status" value="1"/>
</dbReference>